<feature type="repeat" description="TPR" evidence="4">
    <location>
        <begin position="1061"/>
        <end position="1094"/>
    </location>
</feature>
<feature type="repeat" description="TPR" evidence="4">
    <location>
        <begin position="692"/>
        <end position="725"/>
    </location>
</feature>
<name>A0A8C7G5I3_ONCKI</name>
<dbReference type="SMART" id="SM00028">
    <property type="entry name" value="TPR"/>
    <property type="match status" value="9"/>
</dbReference>
<evidence type="ECO:0000313" key="11">
    <source>
        <dbReference type="Proteomes" id="UP000694557"/>
    </source>
</evidence>
<dbReference type="GO" id="GO:0061512">
    <property type="term" value="P:protein localization to cilium"/>
    <property type="evidence" value="ECO:0007669"/>
    <property type="project" value="TreeGrafter"/>
</dbReference>
<dbReference type="GO" id="GO:0030991">
    <property type="term" value="C:intraciliary transport particle A"/>
    <property type="evidence" value="ECO:0007669"/>
    <property type="project" value="TreeGrafter"/>
</dbReference>
<reference evidence="10" key="2">
    <citation type="submission" date="2025-09" db="UniProtKB">
        <authorList>
            <consortium name="Ensembl"/>
        </authorList>
    </citation>
    <scope>IDENTIFICATION</scope>
</reference>
<reference evidence="10" key="1">
    <citation type="submission" date="2025-08" db="UniProtKB">
        <authorList>
            <consortium name="Ensembl"/>
        </authorList>
    </citation>
    <scope>IDENTIFICATION</scope>
</reference>
<dbReference type="GO" id="GO:0035721">
    <property type="term" value="P:intraciliary retrograde transport"/>
    <property type="evidence" value="ECO:0007669"/>
    <property type="project" value="TreeGrafter"/>
</dbReference>
<accession>A0A8C7G5I3</accession>
<feature type="domain" description="Tetratricopeptide repeat protein 21A/21B second ARM" evidence="5">
    <location>
        <begin position="454"/>
        <end position="485"/>
    </location>
</feature>
<evidence type="ECO:0000259" key="5">
    <source>
        <dbReference type="Pfam" id="PF25060"/>
    </source>
</evidence>
<sequence length="1194" mass="136049">MILYLLLKVSFNVYFHPQASLIYFMGEKFYRQSIHTAEYYLKMYSKDPVLLFFKGFGILMEGRTQEAMRELEQVKDKPTVAICSSMALICAHKQSDMIDHQAVAALETHVRNIRKTAGEKPLFYGALFLWLLGHVDKAKDYIDKILKISKSSKEGSILKGWVDMNSEDEFQRNNAICYLDGGGQHSRDVFGMMGKAKYFMNQHDFTGSQQVVNQIVTSHSDFLPGLMLKMKLFLALQDWEQALDTAARILQQDGRNLNAIQVLAIHTIVRDGDLVKVSSAYGATCCSTVAPYNQTDECCSNPEILQLLTPFTERAYSKAPGNADVANEMGYLLSLQKKTKEATRWYSTALDIDTSSVPALAGLIRCQLMDGQLQEAANQLEFLREIHQSIGQSAALLVHKRGAGLAVMSPLLKEATDLHFLDLRGRPMGPDYFHRLHPDFIFQTPQIQLWTWYQSAQQFLDFCLERDPTIAEVHLLQARIHLHEGDYNLCFQCLETGVSHNFQVLDFPQYHQLKARALRGVGELEEAIKSLKVAMGIQAVSGREAHVSNSERVSVFLELAEALRLHGEPDESTMVLQDAIVAFAGTPEEICVTIANVDMALAKDDLDTALSVLRGITPDQTHYAAAKEKMALIYLQKRKDKKLYIACYREIRDELPGPQSSILLGDAYINVQEPERAIEVYQEAMSWTVRDATLWRKMGRAYVKSHQYNQAVRHYESAVKLGGHDSLVVDLVELLLKLRHYGKAQRTLMTALHCDDGTLTVSSLRSNVQYFLLLARAHYADQGSVQDTLEKVRLRVTLEKVSFRVTMEKVRVRVRVNLEKAQVRVTLENVRVRVRVTMVNVRVRVTTEKVRVRVRVTLEKAQCIQVLRRSARLDDALALFQACEHHNHGATTEPGYNYCKGLYYWVSEALFHLNKARRDNEWGDQAMELMIRICLNPDNEVIGGEVMSQLGGAEHREQVGVATAQNLVKEFRPRHGLSGGQRSDRITLLVNLCLMATRDPKHIQRALQAFTELASTQVNNVPYLLAMGQAFMLLKQTPRARNQLKRLTKVEWSWELSEDLETAWLLLADVYIKSGKYDIACDLLQRCIKYNQSCSRAYEYMGYIREKEHSYHDASVFYDQAWLYTNRVNPSVGFRLAFNYLKFKQYNETIEVCHKVCTVDDITTVAWSQICKTALTDLVPGYHYWKYWKGLGVV</sequence>
<keyword evidence="3 4" id="KW-0802">TPR repeat</keyword>
<comment type="similarity">
    <text evidence="1">Belongs to the TTC21 family.</text>
</comment>
<dbReference type="Pfam" id="PF25062">
    <property type="entry name" value="ARM_TT21_N"/>
    <property type="match status" value="1"/>
</dbReference>
<feature type="domain" description="Tetratricopeptide repeat protein 21A/21B C-terminal ARM" evidence="7">
    <location>
        <begin position="963"/>
        <end position="1159"/>
    </location>
</feature>
<dbReference type="PROSITE" id="PS50005">
    <property type="entry name" value="TPR"/>
    <property type="match status" value="2"/>
</dbReference>
<evidence type="ECO:0000256" key="3">
    <source>
        <dbReference type="ARBA" id="ARBA00022803"/>
    </source>
</evidence>
<dbReference type="PANTHER" id="PTHR14699:SF2">
    <property type="entry name" value="TETRATRICOPEPTIDE REPEAT PROTEIN 21A"/>
    <property type="match status" value="1"/>
</dbReference>
<keyword evidence="2" id="KW-0677">Repeat</keyword>
<dbReference type="SUPFAM" id="SSF48452">
    <property type="entry name" value="TPR-like"/>
    <property type="match status" value="4"/>
</dbReference>
<dbReference type="GO" id="GO:0005929">
    <property type="term" value="C:cilium"/>
    <property type="evidence" value="ECO:0007669"/>
    <property type="project" value="GOC"/>
</dbReference>
<gene>
    <name evidence="10" type="primary">LOC109883664</name>
</gene>
<dbReference type="GeneTree" id="ENSGT00390000005979"/>
<evidence type="ECO:0000259" key="9">
    <source>
        <dbReference type="Pfam" id="PF25068"/>
    </source>
</evidence>
<dbReference type="InterPro" id="IPR040364">
    <property type="entry name" value="TTC21A/TTC21B"/>
</dbReference>
<dbReference type="Ensembl" id="ENSOKIT00005039641.1">
    <property type="protein sequence ID" value="ENSOKIP00005037555.1"/>
    <property type="gene ID" value="ENSOKIG00005015887.1"/>
</dbReference>
<dbReference type="Pfam" id="PF25058">
    <property type="entry name" value="ARM_TT21"/>
    <property type="match status" value="1"/>
</dbReference>
<feature type="domain" description="Tetratricopeptide repeat protein 21A/21B N-terminal ARM repeat" evidence="6">
    <location>
        <begin position="22"/>
        <end position="243"/>
    </location>
</feature>
<protein>
    <submittedName>
        <fullName evidence="10">Tetratricopeptide repeat protein 21B</fullName>
    </submittedName>
</protein>
<evidence type="ECO:0000259" key="7">
    <source>
        <dbReference type="Pfam" id="PF25063"/>
    </source>
</evidence>
<dbReference type="InterPro" id="IPR019734">
    <property type="entry name" value="TPR_rpt"/>
</dbReference>
<dbReference type="InterPro" id="IPR056832">
    <property type="entry name" value="ARM_TT21_2nd"/>
</dbReference>
<dbReference type="InterPro" id="IPR011990">
    <property type="entry name" value="TPR-like_helical_dom_sf"/>
</dbReference>
<dbReference type="Pfam" id="PF25068">
    <property type="entry name" value="ARM_TT21_4th"/>
    <property type="match status" value="1"/>
</dbReference>
<evidence type="ECO:0000259" key="8">
    <source>
        <dbReference type="Pfam" id="PF25064"/>
    </source>
</evidence>
<dbReference type="Proteomes" id="UP000694557">
    <property type="component" value="Unassembled WGS sequence"/>
</dbReference>
<feature type="domain" description="Tetratricopeptide repeat protein 21A/21B second ARM" evidence="5">
    <location>
        <begin position="298"/>
        <end position="444"/>
    </location>
</feature>
<feature type="domain" description="Tetratricopeptide repeat protein 21A/21B fifth ARM repeats" evidence="8">
    <location>
        <begin position="861"/>
        <end position="935"/>
    </location>
</feature>
<evidence type="ECO:0000256" key="4">
    <source>
        <dbReference type="PROSITE-ProRule" id="PRU00339"/>
    </source>
</evidence>
<proteinExistence type="inferred from homology"/>
<dbReference type="AlphaFoldDB" id="A0A8C7G5I3"/>
<dbReference type="Pfam" id="PF25063">
    <property type="entry name" value="ARM_TT21_C"/>
    <property type="match status" value="1"/>
</dbReference>
<evidence type="ECO:0000259" key="6">
    <source>
        <dbReference type="Pfam" id="PF25062"/>
    </source>
</evidence>
<keyword evidence="11" id="KW-1185">Reference proteome</keyword>
<evidence type="ECO:0000256" key="2">
    <source>
        <dbReference type="ARBA" id="ARBA00022737"/>
    </source>
</evidence>
<dbReference type="InterPro" id="IPR056836">
    <property type="entry name" value="ARM_TT21_4th"/>
</dbReference>
<dbReference type="PANTHER" id="PTHR14699">
    <property type="entry name" value="STI2 PROTEIN-RELATED"/>
    <property type="match status" value="1"/>
</dbReference>
<dbReference type="Pfam" id="PF25064">
    <property type="entry name" value="ARM_TT21_5th"/>
    <property type="match status" value="1"/>
</dbReference>
<dbReference type="FunFam" id="1.25.40.10:FF:000377">
    <property type="entry name" value="Tetratricopeptide repeat domain 21B"/>
    <property type="match status" value="1"/>
</dbReference>
<feature type="domain" description="Tetratricopeptide repeat protein 21A/21B fourth ARM" evidence="9">
    <location>
        <begin position="694"/>
        <end position="808"/>
    </location>
</feature>
<dbReference type="Gene3D" id="1.25.40.10">
    <property type="entry name" value="Tetratricopeptide repeat domain"/>
    <property type="match status" value="3"/>
</dbReference>
<dbReference type="InterPro" id="IPR056833">
    <property type="entry name" value="ARM_TT21_N"/>
</dbReference>
<dbReference type="InterPro" id="IPR056834">
    <property type="entry name" value="ARM_TT21_C"/>
</dbReference>
<dbReference type="Pfam" id="PF13176">
    <property type="entry name" value="TPR_7"/>
    <property type="match status" value="1"/>
</dbReference>
<dbReference type="Pfam" id="PF25060">
    <property type="entry name" value="ARM_TT21_2nd"/>
    <property type="match status" value="2"/>
</dbReference>
<evidence type="ECO:0000313" key="10">
    <source>
        <dbReference type="Ensembl" id="ENSOKIP00005037555.1"/>
    </source>
</evidence>
<organism evidence="10 11">
    <name type="scientific">Oncorhynchus kisutch</name>
    <name type="common">Coho salmon</name>
    <name type="synonym">Salmo kisutch</name>
    <dbReference type="NCBI Taxonomy" id="8019"/>
    <lineage>
        <taxon>Eukaryota</taxon>
        <taxon>Metazoa</taxon>
        <taxon>Chordata</taxon>
        <taxon>Craniata</taxon>
        <taxon>Vertebrata</taxon>
        <taxon>Euteleostomi</taxon>
        <taxon>Actinopterygii</taxon>
        <taxon>Neopterygii</taxon>
        <taxon>Teleostei</taxon>
        <taxon>Protacanthopterygii</taxon>
        <taxon>Salmoniformes</taxon>
        <taxon>Salmonidae</taxon>
        <taxon>Salmoninae</taxon>
        <taxon>Oncorhynchus</taxon>
    </lineage>
</organism>
<dbReference type="FunFam" id="1.25.40.10:FF:000548">
    <property type="entry name" value="Tetratricopeptide repeat domain 21A"/>
    <property type="match status" value="1"/>
</dbReference>
<dbReference type="InterPro" id="IPR056835">
    <property type="entry name" value="ARM_TT21_5th"/>
</dbReference>
<evidence type="ECO:0000256" key="1">
    <source>
        <dbReference type="ARBA" id="ARBA00010935"/>
    </source>
</evidence>